<keyword evidence="8" id="KW-1185">Reference proteome</keyword>
<keyword evidence="7" id="KW-0808">Transferase</keyword>
<dbReference type="Pfam" id="PF00155">
    <property type="entry name" value="Aminotran_1_2"/>
    <property type="match status" value="1"/>
</dbReference>
<dbReference type="Pfam" id="PF00392">
    <property type="entry name" value="GntR"/>
    <property type="match status" value="1"/>
</dbReference>
<dbReference type="EMBL" id="BAAANY010000005">
    <property type="protein sequence ID" value="GAA1664542.1"/>
    <property type="molecule type" value="Genomic_DNA"/>
</dbReference>
<dbReference type="SMART" id="SM00345">
    <property type="entry name" value="HTH_GNTR"/>
    <property type="match status" value="1"/>
</dbReference>
<name>A0ABP4S1K1_9ACTN</name>
<dbReference type="RefSeq" id="WP_344307992.1">
    <property type="nucleotide sequence ID" value="NZ_BAAANY010000005.1"/>
</dbReference>
<dbReference type="InterPro" id="IPR000524">
    <property type="entry name" value="Tscrpt_reg_HTH_GntR"/>
</dbReference>
<dbReference type="GO" id="GO:0008483">
    <property type="term" value="F:transaminase activity"/>
    <property type="evidence" value="ECO:0007669"/>
    <property type="project" value="UniProtKB-KW"/>
</dbReference>
<keyword evidence="2" id="KW-0663">Pyridoxal phosphate</keyword>
<dbReference type="InterPro" id="IPR004839">
    <property type="entry name" value="Aminotransferase_I/II_large"/>
</dbReference>
<dbReference type="Gene3D" id="3.40.640.10">
    <property type="entry name" value="Type I PLP-dependent aspartate aminotransferase-like (Major domain)"/>
    <property type="match status" value="1"/>
</dbReference>
<dbReference type="PROSITE" id="PS50949">
    <property type="entry name" value="HTH_GNTR"/>
    <property type="match status" value="1"/>
</dbReference>
<dbReference type="InterPro" id="IPR015424">
    <property type="entry name" value="PyrdxlP-dep_Trfase"/>
</dbReference>
<organism evidence="7 8">
    <name type="scientific">Fodinicola feengrottensis</name>
    <dbReference type="NCBI Taxonomy" id="435914"/>
    <lineage>
        <taxon>Bacteria</taxon>
        <taxon>Bacillati</taxon>
        <taxon>Actinomycetota</taxon>
        <taxon>Actinomycetes</taxon>
        <taxon>Mycobacteriales</taxon>
        <taxon>Fodinicola</taxon>
    </lineage>
</organism>
<feature type="domain" description="HTH gntR-type" evidence="6">
    <location>
        <begin position="20"/>
        <end position="88"/>
    </location>
</feature>
<dbReference type="SUPFAM" id="SSF46785">
    <property type="entry name" value="Winged helix' DNA-binding domain"/>
    <property type="match status" value="1"/>
</dbReference>
<dbReference type="PANTHER" id="PTHR46577:SF1">
    <property type="entry name" value="HTH-TYPE TRANSCRIPTIONAL REGULATORY PROTEIN GABR"/>
    <property type="match status" value="1"/>
</dbReference>
<dbReference type="CDD" id="cd00609">
    <property type="entry name" value="AAT_like"/>
    <property type="match status" value="1"/>
</dbReference>
<dbReference type="Gene3D" id="1.10.10.10">
    <property type="entry name" value="Winged helix-like DNA-binding domain superfamily/Winged helix DNA-binding domain"/>
    <property type="match status" value="1"/>
</dbReference>
<dbReference type="PRINTS" id="PR00035">
    <property type="entry name" value="HTHGNTR"/>
</dbReference>
<evidence type="ECO:0000313" key="8">
    <source>
        <dbReference type="Proteomes" id="UP001500618"/>
    </source>
</evidence>
<dbReference type="InterPro" id="IPR015421">
    <property type="entry name" value="PyrdxlP-dep_Trfase_major"/>
</dbReference>
<evidence type="ECO:0000256" key="3">
    <source>
        <dbReference type="ARBA" id="ARBA00023015"/>
    </source>
</evidence>
<dbReference type="PANTHER" id="PTHR46577">
    <property type="entry name" value="HTH-TYPE TRANSCRIPTIONAL REGULATORY PROTEIN GABR"/>
    <property type="match status" value="1"/>
</dbReference>
<dbReference type="CDD" id="cd07377">
    <property type="entry name" value="WHTH_GntR"/>
    <property type="match status" value="1"/>
</dbReference>
<keyword evidence="4" id="KW-0238">DNA-binding</keyword>
<evidence type="ECO:0000256" key="5">
    <source>
        <dbReference type="ARBA" id="ARBA00023163"/>
    </source>
</evidence>
<gene>
    <name evidence="7" type="ORF">GCM10009765_12620</name>
</gene>
<proteinExistence type="inferred from homology"/>
<dbReference type="InterPro" id="IPR036390">
    <property type="entry name" value="WH_DNA-bd_sf"/>
</dbReference>
<dbReference type="InterPro" id="IPR051446">
    <property type="entry name" value="HTH_trans_reg/aminotransferase"/>
</dbReference>
<reference evidence="8" key="1">
    <citation type="journal article" date="2019" name="Int. J. Syst. Evol. Microbiol.">
        <title>The Global Catalogue of Microorganisms (GCM) 10K type strain sequencing project: providing services to taxonomists for standard genome sequencing and annotation.</title>
        <authorList>
            <consortium name="The Broad Institute Genomics Platform"/>
            <consortium name="The Broad Institute Genome Sequencing Center for Infectious Disease"/>
            <person name="Wu L."/>
            <person name="Ma J."/>
        </authorList>
    </citation>
    <scope>NUCLEOTIDE SEQUENCE [LARGE SCALE GENOMIC DNA]</scope>
    <source>
        <strain evidence="8">JCM 14718</strain>
    </source>
</reference>
<evidence type="ECO:0000259" key="6">
    <source>
        <dbReference type="PROSITE" id="PS50949"/>
    </source>
</evidence>
<evidence type="ECO:0000256" key="4">
    <source>
        <dbReference type="ARBA" id="ARBA00023125"/>
    </source>
</evidence>
<keyword evidence="7" id="KW-0032">Aminotransferase</keyword>
<keyword evidence="5" id="KW-0804">Transcription</keyword>
<protein>
    <submittedName>
        <fullName evidence="7">PLP-dependent aminotransferase family protein</fullName>
    </submittedName>
</protein>
<dbReference type="Proteomes" id="UP001500618">
    <property type="component" value="Unassembled WGS sequence"/>
</dbReference>
<evidence type="ECO:0000256" key="1">
    <source>
        <dbReference type="ARBA" id="ARBA00005384"/>
    </source>
</evidence>
<dbReference type="SUPFAM" id="SSF53383">
    <property type="entry name" value="PLP-dependent transferases"/>
    <property type="match status" value="1"/>
</dbReference>
<evidence type="ECO:0000313" key="7">
    <source>
        <dbReference type="EMBL" id="GAA1664542.1"/>
    </source>
</evidence>
<dbReference type="InterPro" id="IPR036388">
    <property type="entry name" value="WH-like_DNA-bd_sf"/>
</dbReference>
<accession>A0ABP4S1K1</accession>
<sequence>MTEFWPTFGVDLHLELDPATGRRTGLEQALRSAIQAGRLAPAARLPASRKLAVELGLSRGTVRAAYDQLIAEGYLTSRQGSGTAVALMAQHSAPSAPATERPPRHNLRPGSPDVAAFPVAAWLRSARRALGNAPADAFGYGDPRGRLELREALAGYLGRTRGVLAHPDQIVITNGYVQALVLISRALGPSTIAMEDPGVPFHRELVRRTGATVVPVNVDEKGARTDTLTAAVRAVIVTSAHQNPTGETLHPARRLALTDWARSTGGLVVENDYDGEFRYDRQPVGAIQGTAPDQVAYLGSASKTLGPGLRLGWLVLPPELIEAVVDAKRHSDHHTENLGQLTFADFIASHDYDRHIRAMRLKYKRRRDLLVSRINIPVRGIAAGLHALIKLPDHTEDDIRQVAAVNELSIGYLGDRWQQPGHHQQGIVIGYGTPPDHAYSDALDALVRTVGSI</sequence>
<keyword evidence="3" id="KW-0805">Transcription regulation</keyword>
<comment type="caution">
    <text evidence="7">The sequence shown here is derived from an EMBL/GenBank/DDBJ whole genome shotgun (WGS) entry which is preliminary data.</text>
</comment>
<comment type="similarity">
    <text evidence="1">In the C-terminal section; belongs to the class-I pyridoxal-phosphate-dependent aminotransferase family.</text>
</comment>
<evidence type="ECO:0000256" key="2">
    <source>
        <dbReference type="ARBA" id="ARBA00022898"/>
    </source>
</evidence>